<dbReference type="PANTHER" id="PTHR42760:SF40">
    <property type="entry name" value="3-OXOACYL-[ACYL-CARRIER-PROTEIN] REDUCTASE, CHLOROPLASTIC"/>
    <property type="match status" value="1"/>
</dbReference>
<dbReference type="AlphaFoldDB" id="A0A2N0H602"/>
<dbReference type="InterPro" id="IPR002347">
    <property type="entry name" value="SDR_fam"/>
</dbReference>
<evidence type="ECO:0000313" key="2">
    <source>
        <dbReference type="EMBL" id="PKB14358.1"/>
    </source>
</evidence>
<gene>
    <name evidence="2" type="ORF">B0I00_1945</name>
</gene>
<dbReference type="CDD" id="cd05233">
    <property type="entry name" value="SDR_c"/>
    <property type="match status" value="1"/>
</dbReference>
<reference evidence="2 3" key="1">
    <citation type="submission" date="2017-11" db="EMBL/GenBank/DDBJ databases">
        <title>Genomic Encyclopedia of Type Strains, Phase III (KMG-III): the genomes of soil and plant-associated and newly described type strains.</title>
        <authorList>
            <person name="Whitman W."/>
        </authorList>
    </citation>
    <scope>NUCLEOTIDE SEQUENCE [LARGE SCALE GENOMIC DNA]</scope>
    <source>
        <strain evidence="2 3">CGMCC 1.12274</strain>
    </source>
</reference>
<dbReference type="GO" id="GO:0016616">
    <property type="term" value="F:oxidoreductase activity, acting on the CH-OH group of donors, NAD or NADP as acceptor"/>
    <property type="evidence" value="ECO:0007669"/>
    <property type="project" value="TreeGrafter"/>
</dbReference>
<evidence type="ECO:0000313" key="3">
    <source>
        <dbReference type="Proteomes" id="UP000232587"/>
    </source>
</evidence>
<evidence type="ECO:0000256" key="1">
    <source>
        <dbReference type="ARBA" id="ARBA00006484"/>
    </source>
</evidence>
<proteinExistence type="inferred from homology"/>
<keyword evidence="3" id="KW-1185">Reference proteome</keyword>
<dbReference type="OrthoDB" id="9780084at2"/>
<dbReference type="Gene3D" id="3.40.50.720">
    <property type="entry name" value="NAD(P)-binding Rossmann-like Domain"/>
    <property type="match status" value="1"/>
</dbReference>
<dbReference type="Proteomes" id="UP000232587">
    <property type="component" value="Unassembled WGS sequence"/>
</dbReference>
<protein>
    <submittedName>
        <fullName evidence="2">NAD(P)-dependent dehydrogenase (Short-subunit alcohol dehydrogenase family)</fullName>
    </submittedName>
</protein>
<comment type="caution">
    <text evidence="2">The sequence shown here is derived from an EMBL/GenBank/DDBJ whole genome shotgun (WGS) entry which is preliminary data.</text>
</comment>
<dbReference type="PRINTS" id="PR00080">
    <property type="entry name" value="SDRFAMILY"/>
</dbReference>
<dbReference type="NCBIfam" id="NF005853">
    <property type="entry name" value="PRK07774.1"/>
    <property type="match status" value="1"/>
</dbReference>
<accession>A0A2N0H602</accession>
<name>A0A2N0H602_9SPHN</name>
<comment type="similarity">
    <text evidence="1">Belongs to the short-chain dehydrogenases/reductases (SDR) family.</text>
</comment>
<dbReference type="RefSeq" id="WP_100867210.1">
    <property type="nucleotide sequence ID" value="NZ_PHUF01000004.1"/>
</dbReference>
<dbReference type="PRINTS" id="PR00081">
    <property type="entry name" value="GDHRDH"/>
</dbReference>
<organism evidence="2 3">
    <name type="scientific">Novosphingobium kunmingense</name>
    <dbReference type="NCBI Taxonomy" id="1211806"/>
    <lineage>
        <taxon>Bacteria</taxon>
        <taxon>Pseudomonadati</taxon>
        <taxon>Pseudomonadota</taxon>
        <taxon>Alphaproteobacteria</taxon>
        <taxon>Sphingomonadales</taxon>
        <taxon>Sphingomonadaceae</taxon>
        <taxon>Novosphingobium</taxon>
    </lineage>
</organism>
<dbReference type="GO" id="GO:0030497">
    <property type="term" value="P:fatty acid elongation"/>
    <property type="evidence" value="ECO:0007669"/>
    <property type="project" value="TreeGrafter"/>
</dbReference>
<dbReference type="InterPro" id="IPR036291">
    <property type="entry name" value="NAD(P)-bd_dom_sf"/>
</dbReference>
<dbReference type="FunFam" id="3.40.50.720:FF:000084">
    <property type="entry name" value="Short-chain dehydrogenase reductase"/>
    <property type="match status" value="1"/>
</dbReference>
<sequence length="262" mass="26608">MSDFTNDSFRLDGKVAIVTGAGGRGNSIGRAYAIALANAGASVVVADLNGEGAQTVADEIAGLGGKVAAVQVDITDTASVEAMAAAAKAAFGGIDILVNNAALMVEIVDKPLMQTDRARFDKGMAVNVWGAINCAQVVAPYLAERGGGSIVNQVSAGAYPAQSYYGVTKIALHGATTTLATELGKQGIRVNAIGPGMTKTDAGLALTPEDSPLVQAISARAPIHLRDTPDALCGALLLLVSDAGRWMTGQVLNVDGGWVMRG</sequence>
<dbReference type="PANTHER" id="PTHR42760">
    <property type="entry name" value="SHORT-CHAIN DEHYDROGENASES/REDUCTASES FAMILY MEMBER"/>
    <property type="match status" value="1"/>
</dbReference>
<dbReference type="EMBL" id="PHUF01000004">
    <property type="protein sequence ID" value="PKB14358.1"/>
    <property type="molecule type" value="Genomic_DNA"/>
</dbReference>
<dbReference type="Pfam" id="PF13561">
    <property type="entry name" value="adh_short_C2"/>
    <property type="match status" value="1"/>
</dbReference>
<dbReference type="SUPFAM" id="SSF51735">
    <property type="entry name" value="NAD(P)-binding Rossmann-fold domains"/>
    <property type="match status" value="1"/>
</dbReference>